<sequence>MVVVVAMAVTVKLAVRTRAPDPGWFIDSTRAAGALTVIGTMFAVLLAFTIFFALQSYQAARNGASVEAVAVTELHSVSEVLEGRDGERLHGDLICYSRAVISDEWPAMSRGEMSPVVTDWVDTMVDDFAATSPQGASQEAAYGQWFDQQAERRDGRRARAAEATPSVPFPLWIVLGIGASAILTYMCVQADKRESAVVQAIPIAFVSALVASALVVVMFLDHPYSGWAGSIQPDEMRVTLQLIDDGHVAPCDQVGNPT</sequence>
<comment type="caution">
    <text evidence="2">The sequence shown here is derived from an EMBL/GenBank/DDBJ whole genome shotgun (WGS) entry which is preliminary data.</text>
</comment>
<keyword evidence="1" id="KW-0812">Transmembrane</keyword>
<keyword evidence="1" id="KW-1133">Transmembrane helix</keyword>
<reference evidence="2" key="2">
    <citation type="submission" date="2020-09" db="EMBL/GenBank/DDBJ databases">
        <authorList>
            <person name="Sun Q."/>
            <person name="Sedlacek I."/>
        </authorList>
    </citation>
    <scope>NUCLEOTIDE SEQUENCE</scope>
    <source>
        <strain evidence="2">CCM 7905</strain>
    </source>
</reference>
<dbReference type="AlphaFoldDB" id="A0A917G0X1"/>
<evidence type="ECO:0008006" key="4">
    <source>
        <dbReference type="Google" id="ProtNLM"/>
    </source>
</evidence>
<feature type="transmembrane region" description="Helical" evidence="1">
    <location>
        <begin position="200"/>
        <end position="220"/>
    </location>
</feature>
<name>A0A917G0X1_9NOCA</name>
<accession>A0A917G0X1</accession>
<keyword evidence="1" id="KW-0472">Membrane</keyword>
<evidence type="ECO:0000313" key="3">
    <source>
        <dbReference type="Proteomes" id="UP000654257"/>
    </source>
</evidence>
<gene>
    <name evidence="2" type="ORF">GCM10007304_33270</name>
</gene>
<dbReference type="Proteomes" id="UP000654257">
    <property type="component" value="Unassembled WGS sequence"/>
</dbReference>
<evidence type="ECO:0000313" key="2">
    <source>
        <dbReference type="EMBL" id="GGG16495.1"/>
    </source>
</evidence>
<dbReference type="EMBL" id="BMCU01000003">
    <property type="protein sequence ID" value="GGG16495.1"/>
    <property type="molecule type" value="Genomic_DNA"/>
</dbReference>
<dbReference type="InterPro" id="IPR025333">
    <property type="entry name" value="DUF4239"/>
</dbReference>
<dbReference type="Pfam" id="PF14023">
    <property type="entry name" value="Bestrophin-like"/>
    <property type="match status" value="1"/>
</dbReference>
<evidence type="ECO:0000256" key="1">
    <source>
        <dbReference type="SAM" id="Phobius"/>
    </source>
</evidence>
<proteinExistence type="predicted"/>
<feature type="transmembrane region" description="Helical" evidence="1">
    <location>
        <begin position="32"/>
        <end position="54"/>
    </location>
</feature>
<reference evidence="2" key="1">
    <citation type="journal article" date="2014" name="Int. J. Syst. Evol. Microbiol.">
        <title>Complete genome sequence of Corynebacterium casei LMG S-19264T (=DSM 44701T), isolated from a smear-ripened cheese.</title>
        <authorList>
            <consortium name="US DOE Joint Genome Institute (JGI-PGF)"/>
            <person name="Walter F."/>
            <person name="Albersmeier A."/>
            <person name="Kalinowski J."/>
            <person name="Ruckert C."/>
        </authorList>
    </citation>
    <scope>NUCLEOTIDE SEQUENCE</scope>
    <source>
        <strain evidence="2">CCM 7905</strain>
    </source>
</reference>
<organism evidence="2 3">
    <name type="scientific">Rhodococcoides trifolii</name>
    <dbReference type="NCBI Taxonomy" id="908250"/>
    <lineage>
        <taxon>Bacteria</taxon>
        <taxon>Bacillati</taxon>
        <taxon>Actinomycetota</taxon>
        <taxon>Actinomycetes</taxon>
        <taxon>Mycobacteriales</taxon>
        <taxon>Nocardiaceae</taxon>
        <taxon>Rhodococcoides</taxon>
    </lineage>
</organism>
<feature type="transmembrane region" description="Helical" evidence="1">
    <location>
        <begin position="169"/>
        <end position="188"/>
    </location>
</feature>
<keyword evidence="3" id="KW-1185">Reference proteome</keyword>
<protein>
    <recommendedName>
        <fullName evidence="4">DUF4239 domain-containing protein</fullName>
    </recommendedName>
</protein>